<evidence type="ECO:0000313" key="2">
    <source>
        <dbReference type="WBParaSite" id="nRc.2.0.1.t03388-RA"/>
    </source>
</evidence>
<name>A0A915HN67_ROMCU</name>
<protein>
    <submittedName>
        <fullName evidence="2">Uncharacterized protein</fullName>
    </submittedName>
</protein>
<dbReference type="Proteomes" id="UP000887565">
    <property type="component" value="Unplaced"/>
</dbReference>
<sequence length="70" mass="7857">MQPPISPDVATPILHWVSRIWAEELGCVDPVQTAHFTLFLYEARGLDNPSCLMQAYNTAVDLIDSWLVCP</sequence>
<dbReference type="AlphaFoldDB" id="A0A915HN67"/>
<proteinExistence type="predicted"/>
<evidence type="ECO:0000313" key="1">
    <source>
        <dbReference type="Proteomes" id="UP000887565"/>
    </source>
</evidence>
<keyword evidence="1" id="KW-1185">Reference proteome</keyword>
<dbReference type="WBParaSite" id="nRc.2.0.1.t03388-RA">
    <property type="protein sequence ID" value="nRc.2.0.1.t03388-RA"/>
    <property type="gene ID" value="nRc.2.0.1.g03388"/>
</dbReference>
<reference evidence="2" key="1">
    <citation type="submission" date="2022-11" db="UniProtKB">
        <authorList>
            <consortium name="WormBaseParasite"/>
        </authorList>
    </citation>
    <scope>IDENTIFICATION</scope>
</reference>
<accession>A0A915HN67</accession>
<organism evidence="1 2">
    <name type="scientific">Romanomermis culicivorax</name>
    <name type="common">Nematode worm</name>
    <dbReference type="NCBI Taxonomy" id="13658"/>
    <lineage>
        <taxon>Eukaryota</taxon>
        <taxon>Metazoa</taxon>
        <taxon>Ecdysozoa</taxon>
        <taxon>Nematoda</taxon>
        <taxon>Enoplea</taxon>
        <taxon>Dorylaimia</taxon>
        <taxon>Mermithida</taxon>
        <taxon>Mermithoidea</taxon>
        <taxon>Mermithidae</taxon>
        <taxon>Romanomermis</taxon>
    </lineage>
</organism>